<dbReference type="EMBL" id="JACJIS010000001">
    <property type="protein sequence ID" value="MBA9072599.1"/>
    <property type="molecule type" value="Genomic_DNA"/>
</dbReference>
<evidence type="ECO:0000313" key="2">
    <source>
        <dbReference type="Proteomes" id="UP000555003"/>
    </source>
</evidence>
<dbReference type="Proteomes" id="UP000555003">
    <property type="component" value="Unassembled WGS sequence"/>
</dbReference>
<sequence length="136" mass="15713">MEISFGKSKECDAFKELMDNPTDRKAIKNFNRSYNQTILKASIKIYQKLKNSDNAFIYNLTASGGNKIEKASGVKDKNPVVLKVRIQDSYRKFFNFYETNTAGVEDFCTINNWCGQFDKVCKIHVFEVNKHDYSVI</sequence>
<accession>A0ABR6DMD3</accession>
<reference evidence="1 2" key="1">
    <citation type="submission" date="2020-08" db="EMBL/GenBank/DDBJ databases">
        <title>Genomic Encyclopedia of Type Strains, Phase IV (KMG-IV): sequencing the most valuable type-strain genomes for metagenomic binning, comparative biology and taxonomic classification.</title>
        <authorList>
            <person name="Goeker M."/>
        </authorList>
    </citation>
    <scope>NUCLEOTIDE SEQUENCE [LARGE SCALE GENOMIC DNA]</scope>
    <source>
        <strain evidence="1 2">DSM 100397</strain>
    </source>
</reference>
<evidence type="ECO:0000313" key="1">
    <source>
        <dbReference type="EMBL" id="MBA9072599.1"/>
    </source>
</evidence>
<dbReference type="RefSeq" id="WP_182492603.1">
    <property type="nucleotide sequence ID" value="NZ_JACJIS010000001.1"/>
</dbReference>
<organism evidence="1 2">
    <name type="scientific">Flavobacterium gossypii</name>
    <dbReference type="NCBI Taxonomy" id="1646119"/>
    <lineage>
        <taxon>Bacteria</taxon>
        <taxon>Pseudomonadati</taxon>
        <taxon>Bacteroidota</taxon>
        <taxon>Flavobacteriia</taxon>
        <taxon>Flavobacteriales</taxon>
        <taxon>Flavobacteriaceae</taxon>
        <taxon>Flavobacterium</taxon>
    </lineage>
</organism>
<keyword evidence="2" id="KW-1185">Reference proteome</keyword>
<name>A0ABR6DMD3_9FLAO</name>
<gene>
    <name evidence="1" type="ORF">GGR22_000725</name>
</gene>
<protein>
    <submittedName>
        <fullName evidence="1">Uncharacterized protein</fullName>
    </submittedName>
</protein>
<proteinExistence type="predicted"/>
<comment type="caution">
    <text evidence="1">The sequence shown here is derived from an EMBL/GenBank/DDBJ whole genome shotgun (WGS) entry which is preliminary data.</text>
</comment>